<gene>
    <name evidence="13" type="primary">atpC</name>
    <name evidence="19" type="ORF">BECKFM1743A_GA0114220_107792</name>
    <name evidence="20" type="ORF">BECKFM1743B_GA0114221_107431</name>
    <name evidence="18" type="ORF">BECKFM1743C_GA0114222_107451</name>
</gene>
<keyword evidence="13" id="KW-1003">Cell membrane</keyword>
<dbReference type="EMBL" id="CAADEZ010000779">
    <property type="protein sequence ID" value="VFJ74448.1"/>
    <property type="molecule type" value="Genomic_DNA"/>
</dbReference>
<reference evidence="19" key="1">
    <citation type="submission" date="2019-02" db="EMBL/GenBank/DDBJ databases">
        <authorList>
            <person name="Gruber-Vodicka R. H."/>
            <person name="Seah K. B. B."/>
        </authorList>
    </citation>
    <scope>NUCLEOTIDE SEQUENCE</scope>
    <source>
        <strain evidence="19">BECK_BZ163</strain>
        <strain evidence="20">BECK_BZ164</strain>
        <strain evidence="18">BECK_BZ165</strain>
    </source>
</reference>
<keyword evidence="13" id="KW-0375">Hydrogen ion transport</keyword>
<dbReference type="EMBL" id="CAADFA010000745">
    <property type="protein sequence ID" value="VFJ73614.1"/>
    <property type="molecule type" value="Genomic_DNA"/>
</dbReference>
<keyword evidence="8 13" id="KW-0472">Membrane</keyword>
<proteinExistence type="inferred from homology"/>
<feature type="domain" description="ATP synthase epsilon subunit C-terminal" evidence="16">
    <location>
        <begin position="98"/>
        <end position="142"/>
    </location>
</feature>
<evidence type="ECO:0000313" key="19">
    <source>
        <dbReference type="EMBL" id="VFJ74448.1"/>
    </source>
</evidence>
<dbReference type="PANTHER" id="PTHR13822:SF10">
    <property type="entry name" value="ATP SYNTHASE EPSILON CHAIN, CHLOROPLASTIC"/>
    <property type="match status" value="1"/>
</dbReference>
<dbReference type="EMBL" id="CAADFL010000743">
    <property type="protein sequence ID" value="VFK20917.1"/>
    <property type="molecule type" value="Genomic_DNA"/>
</dbReference>
<dbReference type="GO" id="GO:0005524">
    <property type="term" value="F:ATP binding"/>
    <property type="evidence" value="ECO:0007669"/>
    <property type="project" value="UniProtKB-UniRule"/>
</dbReference>
<dbReference type="GO" id="GO:0045259">
    <property type="term" value="C:proton-transporting ATP synthase complex"/>
    <property type="evidence" value="ECO:0007669"/>
    <property type="project" value="UniProtKB-KW"/>
</dbReference>
<evidence type="ECO:0000256" key="6">
    <source>
        <dbReference type="ARBA" id="ARBA00022448"/>
    </source>
</evidence>
<feature type="compositionally biased region" description="Basic residues" evidence="15">
    <location>
        <begin position="148"/>
        <end position="163"/>
    </location>
</feature>
<evidence type="ECO:0000259" key="17">
    <source>
        <dbReference type="Pfam" id="PF02823"/>
    </source>
</evidence>
<evidence type="ECO:0000256" key="11">
    <source>
        <dbReference type="ARBA" id="ARBA00030215"/>
    </source>
</evidence>
<evidence type="ECO:0000256" key="15">
    <source>
        <dbReference type="SAM" id="MobiDB-lite"/>
    </source>
</evidence>
<evidence type="ECO:0000256" key="4">
    <source>
        <dbReference type="ARBA" id="ARBA00011648"/>
    </source>
</evidence>
<evidence type="ECO:0000256" key="14">
    <source>
        <dbReference type="RuleBase" id="RU003656"/>
    </source>
</evidence>
<accession>A0A450TY18</accession>
<evidence type="ECO:0000256" key="2">
    <source>
        <dbReference type="ARBA" id="ARBA00004202"/>
    </source>
</evidence>
<feature type="region of interest" description="Disordered" evidence="15">
    <location>
        <begin position="140"/>
        <end position="163"/>
    </location>
</feature>
<comment type="similarity">
    <text evidence="3 13 14">Belongs to the ATPase epsilon chain family.</text>
</comment>
<dbReference type="GO" id="GO:0046933">
    <property type="term" value="F:proton-transporting ATP synthase activity, rotational mechanism"/>
    <property type="evidence" value="ECO:0007669"/>
    <property type="project" value="UniProtKB-UniRule"/>
</dbReference>
<evidence type="ECO:0000259" key="16">
    <source>
        <dbReference type="Pfam" id="PF00401"/>
    </source>
</evidence>
<dbReference type="SUPFAM" id="SSF51344">
    <property type="entry name" value="Epsilon subunit of F1F0-ATP synthase N-terminal domain"/>
    <property type="match status" value="1"/>
</dbReference>
<dbReference type="NCBIfam" id="NF001847">
    <property type="entry name" value="PRK00571.1-4"/>
    <property type="match status" value="1"/>
</dbReference>
<dbReference type="CDD" id="cd12152">
    <property type="entry name" value="F1-ATPase_delta"/>
    <property type="match status" value="1"/>
</dbReference>
<dbReference type="PANTHER" id="PTHR13822">
    <property type="entry name" value="ATP SYNTHASE DELTA/EPSILON CHAIN"/>
    <property type="match status" value="1"/>
</dbReference>
<evidence type="ECO:0000256" key="8">
    <source>
        <dbReference type="ARBA" id="ARBA00023136"/>
    </source>
</evidence>
<evidence type="ECO:0000256" key="9">
    <source>
        <dbReference type="ARBA" id="ARBA00023196"/>
    </source>
</evidence>
<dbReference type="Pfam" id="PF02823">
    <property type="entry name" value="ATP-synt_DE_N"/>
    <property type="match status" value="1"/>
</dbReference>
<evidence type="ECO:0000256" key="13">
    <source>
        <dbReference type="HAMAP-Rule" id="MF_00530"/>
    </source>
</evidence>
<evidence type="ECO:0000256" key="7">
    <source>
        <dbReference type="ARBA" id="ARBA00023065"/>
    </source>
</evidence>
<dbReference type="HAMAP" id="MF_00530">
    <property type="entry name" value="ATP_synth_epsil_bac"/>
    <property type="match status" value="1"/>
</dbReference>
<dbReference type="InterPro" id="IPR001469">
    <property type="entry name" value="ATP_synth_F1_dsu/esu"/>
</dbReference>
<dbReference type="Gene3D" id="1.20.5.440">
    <property type="entry name" value="ATP synthase delta/epsilon subunit, C-terminal domain"/>
    <property type="match status" value="1"/>
</dbReference>
<feature type="domain" description="ATP synthase F1 complex delta/epsilon subunit N-terminal" evidence="17">
    <location>
        <begin position="14"/>
        <end position="93"/>
    </location>
</feature>
<protein>
    <recommendedName>
        <fullName evidence="5 13">ATP synthase epsilon chain</fullName>
    </recommendedName>
    <alternativeName>
        <fullName evidence="12 13">ATP synthase F1 sector epsilon subunit</fullName>
    </alternativeName>
    <alternativeName>
        <fullName evidence="11 13">F-ATPase epsilon subunit</fullName>
    </alternativeName>
</protein>
<evidence type="ECO:0000256" key="12">
    <source>
        <dbReference type="ARBA" id="ARBA00031795"/>
    </source>
</evidence>
<dbReference type="InterPro" id="IPR036794">
    <property type="entry name" value="ATP_F1_dsu/esu_C_sf"/>
</dbReference>
<dbReference type="InterPro" id="IPR036771">
    <property type="entry name" value="ATPsynth_dsu/esu_N"/>
</dbReference>
<organism evidence="19">
    <name type="scientific">Candidatus Kentrum sp. FM</name>
    <dbReference type="NCBI Taxonomy" id="2126340"/>
    <lineage>
        <taxon>Bacteria</taxon>
        <taxon>Pseudomonadati</taxon>
        <taxon>Pseudomonadota</taxon>
        <taxon>Gammaproteobacteria</taxon>
        <taxon>Candidatus Kentrum</taxon>
    </lineage>
</organism>
<dbReference type="InterPro" id="IPR020547">
    <property type="entry name" value="ATP_synth_F1_esu_C"/>
</dbReference>
<name>A0A450TY18_9GAMM</name>
<evidence type="ECO:0000256" key="10">
    <source>
        <dbReference type="ARBA" id="ARBA00023310"/>
    </source>
</evidence>
<comment type="subcellular location">
    <subcellularLocation>
        <location evidence="2 13">Cell membrane</location>
        <topology evidence="2 13">Peripheral membrane protein</topology>
    </subcellularLocation>
</comment>
<evidence type="ECO:0000256" key="1">
    <source>
        <dbReference type="ARBA" id="ARBA00003543"/>
    </source>
</evidence>
<evidence type="ECO:0000313" key="20">
    <source>
        <dbReference type="EMBL" id="VFK20917.1"/>
    </source>
</evidence>
<comment type="subunit">
    <text evidence="4 13 14">F-type ATPases have 2 components, CF(1) - the catalytic core - and CF(0) - the membrane proton channel. CF(1) has five subunits: alpha(3), beta(3), gamma(1), delta(1), epsilon(1). CF(0) has three main subunits: a, b and c.</text>
</comment>
<keyword evidence="10 13" id="KW-0066">ATP synthesis</keyword>
<dbReference type="Pfam" id="PF00401">
    <property type="entry name" value="ATP-synt_DE"/>
    <property type="match status" value="1"/>
</dbReference>
<sequence>MNRKHRSEKEVKTIHVDIVSAEGTIFTGPARMVIVPGIMGNIGVLPGHTPLLTQLRAGEIRIDIPEQEELLLYISGGFLEVQPSLITVLSDTALRVDAIDEAAATAAKRNAERVMHQQNQSVFDYARARNELAQAVAQLQTLEDSQKRARKKPRRNRSNNHPR</sequence>
<dbReference type="AlphaFoldDB" id="A0A450TY18"/>
<comment type="function">
    <text evidence="1 13">Produces ATP from ADP in the presence of a proton gradient across the membrane.</text>
</comment>
<evidence type="ECO:0000313" key="18">
    <source>
        <dbReference type="EMBL" id="VFJ73614.1"/>
    </source>
</evidence>
<dbReference type="NCBIfam" id="TIGR01216">
    <property type="entry name" value="ATP_synt_epsi"/>
    <property type="match status" value="1"/>
</dbReference>
<dbReference type="SUPFAM" id="SSF46604">
    <property type="entry name" value="Epsilon subunit of F1F0-ATP synthase C-terminal domain"/>
    <property type="match status" value="1"/>
</dbReference>
<dbReference type="InterPro" id="IPR020546">
    <property type="entry name" value="ATP_synth_F1_dsu/esu_N"/>
</dbReference>
<evidence type="ECO:0000256" key="3">
    <source>
        <dbReference type="ARBA" id="ARBA00005712"/>
    </source>
</evidence>
<dbReference type="Gene3D" id="2.60.15.10">
    <property type="entry name" value="F0F1 ATP synthase delta/epsilon subunit, N-terminal"/>
    <property type="match status" value="1"/>
</dbReference>
<keyword evidence="6 13" id="KW-0813">Transport</keyword>
<dbReference type="GO" id="GO:0005886">
    <property type="term" value="C:plasma membrane"/>
    <property type="evidence" value="ECO:0007669"/>
    <property type="project" value="UniProtKB-SubCell"/>
</dbReference>
<keyword evidence="9 13" id="KW-0139">CF(1)</keyword>
<keyword evidence="7 13" id="KW-0406">Ion transport</keyword>
<evidence type="ECO:0000256" key="5">
    <source>
        <dbReference type="ARBA" id="ARBA00014480"/>
    </source>
</evidence>